<proteinExistence type="predicted"/>
<reference evidence="2" key="1">
    <citation type="submission" date="2017-05" db="EMBL/GenBank/DDBJ databases">
        <authorList>
            <person name="Varghese N."/>
            <person name="Submissions S."/>
        </authorList>
    </citation>
    <scope>NUCLEOTIDE SEQUENCE</scope>
    <source>
        <strain evidence="2">Su22</strain>
    </source>
</reference>
<feature type="region of interest" description="Disordered" evidence="1">
    <location>
        <begin position="1"/>
        <end position="31"/>
    </location>
</feature>
<name>A0AA46AIS1_9CLOT</name>
<dbReference type="EMBL" id="FXUF01000005">
    <property type="protein sequence ID" value="SMP53874.1"/>
    <property type="molecule type" value="Genomic_DNA"/>
</dbReference>
<protein>
    <submittedName>
        <fullName evidence="2">Uncharacterized protein</fullName>
    </submittedName>
</protein>
<evidence type="ECO:0000313" key="3">
    <source>
        <dbReference type="Proteomes" id="UP001158066"/>
    </source>
</evidence>
<feature type="compositionally biased region" description="Polar residues" evidence="1">
    <location>
        <begin position="22"/>
        <end position="31"/>
    </location>
</feature>
<feature type="compositionally biased region" description="Low complexity" evidence="1">
    <location>
        <begin position="1"/>
        <end position="21"/>
    </location>
</feature>
<dbReference type="Proteomes" id="UP001158066">
    <property type="component" value="Unassembled WGS sequence"/>
</dbReference>
<keyword evidence="3" id="KW-1185">Reference proteome</keyword>
<evidence type="ECO:0000313" key="2">
    <source>
        <dbReference type="EMBL" id="SMP53874.1"/>
    </source>
</evidence>
<sequence>MVETNETYETNETNYETNNETSFNQMFQDGH</sequence>
<accession>A0AA46AIS1</accession>
<comment type="caution">
    <text evidence="2">The sequence shown here is derived from an EMBL/GenBank/DDBJ whole genome shotgun (WGS) entry which is preliminary data.</text>
</comment>
<gene>
    <name evidence="2" type="ORF">SAMN06296020_10568</name>
</gene>
<organism evidence="2 3">
    <name type="scientific">Anoxynatronum buryatiense</name>
    <dbReference type="NCBI Taxonomy" id="489973"/>
    <lineage>
        <taxon>Bacteria</taxon>
        <taxon>Bacillati</taxon>
        <taxon>Bacillota</taxon>
        <taxon>Clostridia</taxon>
        <taxon>Eubacteriales</taxon>
        <taxon>Clostridiaceae</taxon>
        <taxon>Anoxynatronum</taxon>
    </lineage>
</organism>
<dbReference type="AlphaFoldDB" id="A0AA46AIS1"/>
<evidence type="ECO:0000256" key="1">
    <source>
        <dbReference type="SAM" id="MobiDB-lite"/>
    </source>
</evidence>